<name>A0A7Y6C4V8_9ACTN</name>
<reference evidence="1 2" key="1">
    <citation type="submission" date="2020-03" db="EMBL/GenBank/DDBJ databases">
        <title>Complete genome sequence of sixteen Streptomyces strains facilitates identification of candidate genes involved in plant growth-promotion in grain legumes and cereals.</title>
        <authorList>
            <person name="Gopalakrishnan S."/>
            <person name="Thakur V."/>
            <person name="Saxena R."/>
            <person name="Vadlamudi S."/>
            <person name="Purohit S."/>
            <person name="Kumar V."/>
            <person name="Rathore A."/>
            <person name="Chitikineni A."/>
            <person name="Varshney R.K."/>
        </authorList>
    </citation>
    <scope>NUCLEOTIDE SEQUENCE [LARGE SCALE GENOMIC DNA]</scope>
    <source>
        <strain evidence="1 2">KAI-180</strain>
    </source>
</reference>
<dbReference type="Proteomes" id="UP000540128">
    <property type="component" value="Unassembled WGS sequence"/>
</dbReference>
<dbReference type="SUPFAM" id="SSF56399">
    <property type="entry name" value="ADP-ribosylation"/>
    <property type="match status" value="1"/>
</dbReference>
<gene>
    <name evidence="1" type="ORF">G6W59_01535</name>
</gene>
<dbReference type="InterPro" id="IPR002745">
    <property type="entry name" value="Ptrans_KptA/Tpt1"/>
</dbReference>
<organism evidence="1 2">
    <name type="scientific">Streptomyces odorifer</name>
    <dbReference type="NCBI Taxonomy" id="53450"/>
    <lineage>
        <taxon>Bacteria</taxon>
        <taxon>Bacillati</taxon>
        <taxon>Actinomycetota</taxon>
        <taxon>Actinomycetes</taxon>
        <taxon>Kitasatosporales</taxon>
        <taxon>Streptomycetaceae</taxon>
        <taxon>Streptomyces</taxon>
        <taxon>Streptomyces albidoflavus group</taxon>
    </lineage>
</organism>
<accession>A0A7Y6C4V8</accession>
<dbReference type="EMBL" id="JAANNT010000001">
    <property type="protein sequence ID" value="NUV27046.1"/>
    <property type="molecule type" value="Genomic_DNA"/>
</dbReference>
<dbReference type="InterPro" id="IPR042081">
    <property type="entry name" value="RNA_2'-PTrans_C"/>
</dbReference>
<keyword evidence="2" id="KW-1185">Reference proteome</keyword>
<protein>
    <submittedName>
        <fullName evidence="1">RNA 2'-phosphotransferase</fullName>
    </submittedName>
</protein>
<dbReference type="SUPFAM" id="SSF56112">
    <property type="entry name" value="Protein kinase-like (PK-like)"/>
    <property type="match status" value="1"/>
</dbReference>
<evidence type="ECO:0000313" key="2">
    <source>
        <dbReference type="Proteomes" id="UP000540128"/>
    </source>
</evidence>
<keyword evidence="1" id="KW-0808">Transferase</keyword>
<comment type="caution">
    <text evidence="1">The sequence shown here is derived from an EMBL/GenBank/DDBJ whole genome shotgun (WGS) entry which is preliminary data.</text>
</comment>
<dbReference type="Gene3D" id="3.20.170.30">
    <property type="match status" value="1"/>
</dbReference>
<evidence type="ECO:0000313" key="1">
    <source>
        <dbReference type="EMBL" id="NUV27046.1"/>
    </source>
</evidence>
<dbReference type="GO" id="GO:0016740">
    <property type="term" value="F:transferase activity"/>
    <property type="evidence" value="ECO:0007669"/>
    <property type="project" value="UniProtKB-KW"/>
</dbReference>
<sequence length="1018" mass="112188">MVRLLGWIGCDSPAELVTAWAHGRGAGWVWRVLDAESEPGQVLAAWKDVLRSDDQAISVLESLVFETNMGRFAARASTRMPGGMRYAKTLHVVRQRVALSLWEHALSVNWRRPVVFCRSLRLARTYLTAVVANHELTDEKSRFQFSGRLGQAAVLLARFEPVGTADLEASAEQFRMSVAEGNTAADAVPYLLECYLRLHDNSGDREYLGRAALTDREFADASRGPTWHLMMAEVWLRLADGSPRNSRFAFYLRNAEVSLVRAGEPGGGEAVQHALLLSVAAAARRAPALLPSVRLGLRRLNNPFGLGDHLRRFAEAGHPAVELPGVLVHDLRTRFLESGEPLHRRLLADCFRAYVQLGYLDGELENARLLHDALALQEGTLAKTTALTDELSRMRHADDLLALAELRDNAKRRLDGIALLIREAGTNTTSCVPLVRLGRTLEHGGRPLDEVARGQLRVRLGDVPGADRWIQAVVEGDPDFFYEQAAGRALSSPDLMRRNLGGRSNVVTIDDYLGFTDSTLVFKPTTRLCFDRDAERSAAVRETVRRMGAEEQFGVIDLITTISAADVAHSQEQFPSGTELISVRRFAGGTELAKQVSPTLPEQSCALLERTARFLAYMHGSDGASAGKQVHGVRKNVRKEARMWLRSVLPDEPTAAPGCDEVFDAWWALLAGTGLPPQPRRDAHAFNWLVTDTGQIVAVDLEASHHRPMGYELAQLTDDVPALPVDRWDLRRQVVTAYTEALAHCQGAPPVDGDKLWLAYRASLLIRAVRALSDRTGEPGIREHGEALLDELCSPHRDPGQPGGPEEESLSGLAVLLRNAWAERRGTPGGAPLRELKDGRRRRISKALAYHLRHSPHITRDASGWVEVGTLAHVLSPGIKVTAEEIVSVARALTETRFEVRGDCVRARYGHSRPAIVEYQERLPDSPLYHCTSSSALREIFERGEGLRPMSRQWVHLTTDRAAALATGRRHGPSVLLRVTDPAGLAWRHAGGNTWLAGHVPPEALSVVPLHQLFATHG</sequence>
<dbReference type="Gene3D" id="1.10.10.970">
    <property type="entry name" value="RNA 2'-phosphotransferase, Tpt1/KptA family, N-terminal domain"/>
    <property type="match status" value="1"/>
</dbReference>
<dbReference type="InterPro" id="IPR042080">
    <property type="entry name" value="RNA_2'-PTrans_N"/>
</dbReference>
<dbReference type="InterPro" id="IPR011009">
    <property type="entry name" value="Kinase-like_dom_sf"/>
</dbReference>
<proteinExistence type="predicted"/>
<dbReference type="AlphaFoldDB" id="A0A7Y6C4V8"/>
<dbReference type="Pfam" id="PF01885">
    <property type="entry name" value="PTS_2-RNA"/>
    <property type="match status" value="1"/>
</dbReference>